<keyword evidence="3" id="KW-1185">Reference proteome</keyword>
<evidence type="ECO:0000256" key="1">
    <source>
        <dbReference type="SAM" id="MobiDB-lite"/>
    </source>
</evidence>
<accession>A0A8T0FIX9</accession>
<dbReference type="EMBL" id="JABXBU010000011">
    <property type="protein sequence ID" value="KAF8790961.1"/>
    <property type="molecule type" value="Genomic_DNA"/>
</dbReference>
<evidence type="ECO:0000313" key="2">
    <source>
        <dbReference type="EMBL" id="KAF8790961.1"/>
    </source>
</evidence>
<gene>
    <name evidence="2" type="ORF">HNY73_005900</name>
</gene>
<dbReference type="InterPro" id="IPR036397">
    <property type="entry name" value="RNaseH_sf"/>
</dbReference>
<dbReference type="Proteomes" id="UP000807504">
    <property type="component" value="Unassembled WGS sequence"/>
</dbReference>
<protein>
    <submittedName>
        <fullName evidence="2">Uncharacterized protein</fullName>
    </submittedName>
</protein>
<dbReference type="GO" id="GO:0003676">
    <property type="term" value="F:nucleic acid binding"/>
    <property type="evidence" value="ECO:0007669"/>
    <property type="project" value="InterPro"/>
</dbReference>
<reference evidence="2" key="1">
    <citation type="journal article" date="2020" name="bioRxiv">
        <title>Chromosome-level reference genome of the European wasp spider Argiope bruennichi: a resource for studies on range expansion and evolutionary adaptation.</title>
        <authorList>
            <person name="Sheffer M.M."/>
            <person name="Hoppe A."/>
            <person name="Krehenwinkel H."/>
            <person name="Uhl G."/>
            <person name="Kuss A.W."/>
            <person name="Jensen L."/>
            <person name="Jensen C."/>
            <person name="Gillespie R.G."/>
            <person name="Hoff K.J."/>
            <person name="Prost S."/>
        </authorList>
    </citation>
    <scope>NUCLEOTIDE SEQUENCE</scope>
</reference>
<proteinExistence type="predicted"/>
<dbReference type="Gene3D" id="3.30.420.10">
    <property type="entry name" value="Ribonuclease H-like superfamily/Ribonuclease H"/>
    <property type="match status" value="1"/>
</dbReference>
<dbReference type="AlphaFoldDB" id="A0A8T0FIX9"/>
<feature type="region of interest" description="Disordered" evidence="1">
    <location>
        <begin position="55"/>
        <end position="74"/>
    </location>
</feature>
<reference evidence="2" key="2">
    <citation type="submission" date="2020-06" db="EMBL/GenBank/DDBJ databases">
        <authorList>
            <person name="Sheffer M."/>
        </authorList>
    </citation>
    <scope>NUCLEOTIDE SEQUENCE</scope>
</reference>
<name>A0A8T0FIX9_ARGBR</name>
<organism evidence="2 3">
    <name type="scientific">Argiope bruennichi</name>
    <name type="common">Wasp spider</name>
    <name type="synonym">Aranea bruennichi</name>
    <dbReference type="NCBI Taxonomy" id="94029"/>
    <lineage>
        <taxon>Eukaryota</taxon>
        <taxon>Metazoa</taxon>
        <taxon>Ecdysozoa</taxon>
        <taxon>Arthropoda</taxon>
        <taxon>Chelicerata</taxon>
        <taxon>Arachnida</taxon>
        <taxon>Araneae</taxon>
        <taxon>Araneomorphae</taxon>
        <taxon>Entelegynae</taxon>
        <taxon>Araneoidea</taxon>
        <taxon>Araneidae</taxon>
        <taxon>Argiope</taxon>
    </lineage>
</organism>
<comment type="caution">
    <text evidence="2">The sequence shown here is derived from an EMBL/GenBank/DDBJ whole genome shotgun (WGS) entry which is preliminary data.</text>
</comment>
<sequence length="123" mass="14207">MLARGIVLLHHNASTRNAAANQELLDQFGWEIFDHKSIDFPLFSELKEFLDDKRFGRDKSSSSETGDQFLGSKNEKCAGSFSIQSAIIERKGVRYLVFTYQLNIVLLYSLEWKFTRRIGEKIK</sequence>
<evidence type="ECO:0000313" key="3">
    <source>
        <dbReference type="Proteomes" id="UP000807504"/>
    </source>
</evidence>